<name>A0A7R9QN15_9ACAR</name>
<evidence type="ECO:0000313" key="1">
    <source>
        <dbReference type="EMBL" id="CAD7651882.1"/>
    </source>
</evidence>
<dbReference type="EMBL" id="CAJPVJ010004934">
    <property type="protein sequence ID" value="CAG2169066.1"/>
    <property type="molecule type" value="Genomic_DNA"/>
</dbReference>
<accession>A0A7R9QN15</accession>
<keyword evidence="2" id="KW-1185">Reference proteome</keyword>
<evidence type="ECO:0000313" key="2">
    <source>
        <dbReference type="Proteomes" id="UP000728032"/>
    </source>
</evidence>
<organism evidence="1">
    <name type="scientific">Oppiella nova</name>
    <dbReference type="NCBI Taxonomy" id="334625"/>
    <lineage>
        <taxon>Eukaryota</taxon>
        <taxon>Metazoa</taxon>
        <taxon>Ecdysozoa</taxon>
        <taxon>Arthropoda</taxon>
        <taxon>Chelicerata</taxon>
        <taxon>Arachnida</taxon>
        <taxon>Acari</taxon>
        <taxon>Acariformes</taxon>
        <taxon>Sarcoptiformes</taxon>
        <taxon>Oribatida</taxon>
        <taxon>Brachypylina</taxon>
        <taxon>Oppioidea</taxon>
        <taxon>Oppiidae</taxon>
        <taxon>Oppiella</taxon>
    </lineage>
</organism>
<gene>
    <name evidence="1" type="ORF">ONB1V03_LOCUS8550</name>
</gene>
<dbReference type="Proteomes" id="UP000728032">
    <property type="component" value="Unassembled WGS sequence"/>
</dbReference>
<protein>
    <submittedName>
        <fullName evidence="1">Uncharacterized protein</fullName>
    </submittedName>
</protein>
<dbReference type="AlphaFoldDB" id="A0A7R9QN15"/>
<feature type="non-terminal residue" evidence="1">
    <location>
        <position position="1"/>
    </location>
</feature>
<proteinExistence type="predicted"/>
<sequence>MMDNNDQRLTMNDMNGESVLMSNMELLPNMSNIMDDQLMQLLDNQNYM</sequence>
<reference evidence="1" key="1">
    <citation type="submission" date="2020-11" db="EMBL/GenBank/DDBJ databases">
        <authorList>
            <person name="Tran Van P."/>
        </authorList>
    </citation>
    <scope>NUCLEOTIDE SEQUENCE</scope>
</reference>
<dbReference type="EMBL" id="OC919759">
    <property type="protein sequence ID" value="CAD7651882.1"/>
    <property type="molecule type" value="Genomic_DNA"/>
</dbReference>